<dbReference type="EMBL" id="NRSG01000261">
    <property type="protein sequence ID" value="MBK1661173.1"/>
    <property type="molecule type" value="Genomic_DNA"/>
</dbReference>
<accession>A0ABS1D3V3</accession>
<dbReference type="PROSITE" id="PS50043">
    <property type="entry name" value="HTH_LUXR_2"/>
    <property type="match status" value="1"/>
</dbReference>
<evidence type="ECO:0000259" key="5">
    <source>
        <dbReference type="PROSITE" id="PS50043"/>
    </source>
</evidence>
<dbReference type="InterPro" id="IPR001789">
    <property type="entry name" value="Sig_transdc_resp-reg_receiver"/>
</dbReference>
<feature type="domain" description="Response regulatory" evidence="6">
    <location>
        <begin position="4"/>
        <end position="119"/>
    </location>
</feature>
<dbReference type="PROSITE" id="PS50110">
    <property type="entry name" value="RESPONSE_REGULATORY"/>
    <property type="match status" value="1"/>
</dbReference>
<dbReference type="PRINTS" id="PR00038">
    <property type="entry name" value="HTHLUXR"/>
</dbReference>
<evidence type="ECO:0008006" key="9">
    <source>
        <dbReference type="Google" id="ProtNLM"/>
    </source>
</evidence>
<dbReference type="CDD" id="cd06170">
    <property type="entry name" value="LuxR_C_like"/>
    <property type="match status" value="1"/>
</dbReference>
<dbReference type="PROSITE" id="PS00622">
    <property type="entry name" value="HTH_LUXR_1"/>
    <property type="match status" value="1"/>
</dbReference>
<gene>
    <name evidence="7" type="ORF">CKO45_23465</name>
</gene>
<proteinExistence type="predicted"/>
<dbReference type="InterPro" id="IPR011006">
    <property type="entry name" value="CheY-like_superfamily"/>
</dbReference>
<keyword evidence="8" id="KW-1185">Reference proteome</keyword>
<evidence type="ECO:0000256" key="3">
    <source>
        <dbReference type="ARBA" id="ARBA00023163"/>
    </source>
</evidence>
<dbReference type="InterPro" id="IPR036388">
    <property type="entry name" value="WH-like_DNA-bd_sf"/>
</dbReference>
<dbReference type="Gene3D" id="3.40.50.2300">
    <property type="match status" value="1"/>
</dbReference>
<dbReference type="Pfam" id="PF00072">
    <property type="entry name" value="Response_reg"/>
    <property type="match status" value="1"/>
</dbReference>
<dbReference type="PANTHER" id="PTHR44688:SF16">
    <property type="entry name" value="DNA-BINDING TRANSCRIPTIONAL ACTIVATOR DEVR_DOSR"/>
    <property type="match status" value="1"/>
</dbReference>
<dbReference type="SUPFAM" id="SSF52172">
    <property type="entry name" value="CheY-like"/>
    <property type="match status" value="1"/>
</dbReference>
<organism evidence="7 8">
    <name type="scientific">Paracraurococcus ruber</name>
    <dbReference type="NCBI Taxonomy" id="77675"/>
    <lineage>
        <taxon>Bacteria</taxon>
        <taxon>Pseudomonadati</taxon>
        <taxon>Pseudomonadota</taxon>
        <taxon>Alphaproteobacteria</taxon>
        <taxon>Acetobacterales</taxon>
        <taxon>Roseomonadaceae</taxon>
        <taxon>Paracraurococcus</taxon>
    </lineage>
</organism>
<dbReference type="Proteomes" id="UP000697995">
    <property type="component" value="Unassembled WGS sequence"/>
</dbReference>
<dbReference type="InterPro" id="IPR016032">
    <property type="entry name" value="Sig_transdc_resp-reg_C-effctor"/>
</dbReference>
<keyword evidence="4" id="KW-0597">Phosphoprotein</keyword>
<evidence type="ECO:0000259" key="6">
    <source>
        <dbReference type="PROSITE" id="PS50110"/>
    </source>
</evidence>
<keyword evidence="3" id="KW-0804">Transcription</keyword>
<dbReference type="SMART" id="SM00448">
    <property type="entry name" value="REC"/>
    <property type="match status" value="1"/>
</dbReference>
<sequence>MPGQVVIVDDDDEMRDSIACLLATDGRNAAEYANAEALLAAGVPSGTTCVLVDMRLGEGMDGITLIEHLRRAGDVPPVVVITGHGDIPLAVRAMQAGAVDFIEKPFAPERLLDAVAQASIHRCGDPAQARARERVKALSPRERQVLKGLVEGHPNKVVAHELGLSTRTVETYRAAIMDKLGCRSFAEAVRLAITAGQDG</sequence>
<reference evidence="7 8" key="1">
    <citation type="journal article" date="2020" name="Microorganisms">
        <title>Osmotic Adaptation and Compatible Solute Biosynthesis of Phototrophic Bacteria as Revealed from Genome Analyses.</title>
        <authorList>
            <person name="Imhoff J.F."/>
            <person name="Rahn T."/>
            <person name="Kunzel S."/>
            <person name="Keller A."/>
            <person name="Neulinger S.C."/>
        </authorList>
    </citation>
    <scope>NUCLEOTIDE SEQUENCE [LARGE SCALE GENOMIC DNA]</scope>
    <source>
        <strain evidence="7 8">DSM 15382</strain>
    </source>
</reference>
<dbReference type="PANTHER" id="PTHR44688">
    <property type="entry name" value="DNA-BINDING TRANSCRIPTIONAL ACTIVATOR DEVR_DOSR"/>
    <property type="match status" value="1"/>
</dbReference>
<protein>
    <recommendedName>
        <fullName evidence="9">DNA-binding response regulator</fullName>
    </recommendedName>
</protein>
<dbReference type="Gene3D" id="1.10.10.10">
    <property type="entry name" value="Winged helix-like DNA-binding domain superfamily/Winged helix DNA-binding domain"/>
    <property type="match status" value="1"/>
</dbReference>
<keyword evidence="1" id="KW-0805">Transcription regulation</keyword>
<feature type="modified residue" description="4-aspartylphosphate" evidence="4">
    <location>
        <position position="53"/>
    </location>
</feature>
<dbReference type="Pfam" id="PF00196">
    <property type="entry name" value="GerE"/>
    <property type="match status" value="1"/>
</dbReference>
<evidence type="ECO:0000313" key="8">
    <source>
        <dbReference type="Proteomes" id="UP000697995"/>
    </source>
</evidence>
<dbReference type="InterPro" id="IPR000792">
    <property type="entry name" value="Tscrpt_reg_LuxR_C"/>
</dbReference>
<evidence type="ECO:0000313" key="7">
    <source>
        <dbReference type="EMBL" id="MBK1661173.1"/>
    </source>
</evidence>
<dbReference type="SUPFAM" id="SSF46894">
    <property type="entry name" value="C-terminal effector domain of the bipartite response regulators"/>
    <property type="match status" value="1"/>
</dbReference>
<name>A0ABS1D3V3_9PROT</name>
<evidence type="ECO:0000256" key="2">
    <source>
        <dbReference type="ARBA" id="ARBA00023125"/>
    </source>
</evidence>
<keyword evidence="2" id="KW-0238">DNA-binding</keyword>
<feature type="domain" description="HTH luxR-type" evidence="5">
    <location>
        <begin position="131"/>
        <end position="196"/>
    </location>
</feature>
<evidence type="ECO:0000256" key="4">
    <source>
        <dbReference type="PROSITE-ProRule" id="PRU00169"/>
    </source>
</evidence>
<evidence type="ECO:0000256" key="1">
    <source>
        <dbReference type="ARBA" id="ARBA00023015"/>
    </source>
</evidence>
<dbReference type="SMART" id="SM00421">
    <property type="entry name" value="HTH_LUXR"/>
    <property type="match status" value="1"/>
</dbReference>
<comment type="caution">
    <text evidence="7">The sequence shown here is derived from an EMBL/GenBank/DDBJ whole genome shotgun (WGS) entry which is preliminary data.</text>
</comment>